<dbReference type="InterPro" id="IPR046357">
    <property type="entry name" value="PPIase_dom_sf"/>
</dbReference>
<dbReference type="InterPro" id="IPR001179">
    <property type="entry name" value="PPIase_FKBP_dom"/>
</dbReference>
<feature type="domain" description="PPIase FKBP-type" evidence="9">
    <location>
        <begin position="245"/>
        <end position="343"/>
    </location>
</feature>
<keyword evidence="4 6" id="KW-0697">Rotamase</keyword>
<feature type="region of interest" description="Disordered" evidence="7">
    <location>
        <begin position="25"/>
        <end position="71"/>
    </location>
</feature>
<accession>A0ABV5V4F7</accession>
<reference evidence="10 11" key="1">
    <citation type="submission" date="2024-09" db="EMBL/GenBank/DDBJ databases">
        <authorList>
            <person name="Sun Q."/>
            <person name="Mori K."/>
        </authorList>
    </citation>
    <scope>NUCLEOTIDE SEQUENCE [LARGE SCALE GENOMIC DNA]</scope>
    <source>
        <strain evidence="10 11">JCM 12763</strain>
    </source>
</reference>
<gene>
    <name evidence="10" type="ORF">ACFFN0_11605</name>
</gene>
<comment type="caution">
    <text evidence="10">The sequence shown here is derived from an EMBL/GenBank/DDBJ whole genome shotgun (WGS) entry which is preliminary data.</text>
</comment>
<feature type="chain" id="PRO_5047066312" description="peptidylprolyl isomerase" evidence="8">
    <location>
        <begin position="27"/>
        <end position="343"/>
    </location>
</feature>
<feature type="compositionally biased region" description="Low complexity" evidence="7">
    <location>
        <begin position="36"/>
        <end position="47"/>
    </location>
</feature>
<evidence type="ECO:0000256" key="2">
    <source>
        <dbReference type="ARBA" id="ARBA00006577"/>
    </source>
</evidence>
<dbReference type="GO" id="GO:0003755">
    <property type="term" value="F:peptidyl-prolyl cis-trans isomerase activity"/>
    <property type="evidence" value="ECO:0007669"/>
    <property type="project" value="UniProtKB-EC"/>
</dbReference>
<protein>
    <recommendedName>
        <fullName evidence="3 6">peptidylprolyl isomerase</fullName>
        <ecNumber evidence="3 6">5.2.1.8</ecNumber>
    </recommendedName>
</protein>
<dbReference type="PANTHER" id="PTHR43811:SF19">
    <property type="entry name" value="39 KDA FK506-BINDING NUCLEAR PROTEIN"/>
    <property type="match status" value="1"/>
</dbReference>
<dbReference type="Gene3D" id="3.10.50.40">
    <property type="match status" value="2"/>
</dbReference>
<feature type="domain" description="PPIase FKBP-type" evidence="9">
    <location>
        <begin position="97"/>
        <end position="187"/>
    </location>
</feature>
<feature type="region of interest" description="Disordered" evidence="7">
    <location>
        <begin position="191"/>
        <end position="212"/>
    </location>
</feature>
<keyword evidence="8" id="KW-0732">Signal</keyword>
<feature type="compositionally biased region" description="Acidic residues" evidence="7">
    <location>
        <begin position="196"/>
        <end position="211"/>
    </location>
</feature>
<dbReference type="PANTHER" id="PTHR43811">
    <property type="entry name" value="FKBP-TYPE PEPTIDYL-PROLYL CIS-TRANS ISOMERASE FKPA"/>
    <property type="match status" value="1"/>
</dbReference>
<evidence type="ECO:0000256" key="8">
    <source>
        <dbReference type="SAM" id="SignalP"/>
    </source>
</evidence>
<evidence type="ECO:0000256" key="3">
    <source>
        <dbReference type="ARBA" id="ARBA00013194"/>
    </source>
</evidence>
<proteinExistence type="inferred from homology"/>
<dbReference type="PROSITE" id="PS51257">
    <property type="entry name" value="PROKAR_LIPOPROTEIN"/>
    <property type="match status" value="1"/>
</dbReference>
<dbReference type="EC" id="5.2.1.8" evidence="3 6"/>
<evidence type="ECO:0000313" key="11">
    <source>
        <dbReference type="Proteomes" id="UP001589613"/>
    </source>
</evidence>
<evidence type="ECO:0000256" key="7">
    <source>
        <dbReference type="SAM" id="MobiDB-lite"/>
    </source>
</evidence>
<organism evidence="10 11">
    <name type="scientific">Ornithinimicrobium kibberense</name>
    <dbReference type="NCBI Taxonomy" id="282060"/>
    <lineage>
        <taxon>Bacteria</taxon>
        <taxon>Bacillati</taxon>
        <taxon>Actinomycetota</taxon>
        <taxon>Actinomycetes</taxon>
        <taxon>Micrococcales</taxon>
        <taxon>Ornithinimicrobiaceae</taxon>
        <taxon>Ornithinimicrobium</taxon>
    </lineage>
</organism>
<evidence type="ECO:0000256" key="4">
    <source>
        <dbReference type="ARBA" id="ARBA00023110"/>
    </source>
</evidence>
<comment type="similarity">
    <text evidence="2">Belongs to the FKBP-type PPIase family.</text>
</comment>
<evidence type="ECO:0000259" key="9">
    <source>
        <dbReference type="PROSITE" id="PS50059"/>
    </source>
</evidence>
<keyword evidence="11" id="KW-1185">Reference proteome</keyword>
<name>A0ABV5V4F7_9MICO</name>
<evidence type="ECO:0000256" key="1">
    <source>
        <dbReference type="ARBA" id="ARBA00000971"/>
    </source>
</evidence>
<feature type="signal peptide" evidence="8">
    <location>
        <begin position="1"/>
        <end position="26"/>
    </location>
</feature>
<dbReference type="SUPFAM" id="SSF54534">
    <property type="entry name" value="FKBP-like"/>
    <property type="match status" value="2"/>
</dbReference>
<dbReference type="Proteomes" id="UP001589613">
    <property type="component" value="Unassembled WGS sequence"/>
</dbReference>
<dbReference type="PROSITE" id="PS50059">
    <property type="entry name" value="FKBP_PPIASE"/>
    <property type="match status" value="2"/>
</dbReference>
<keyword evidence="5 6" id="KW-0413">Isomerase</keyword>
<dbReference type="RefSeq" id="WP_141339100.1">
    <property type="nucleotide sequence ID" value="NZ_JBHMAX010000021.1"/>
</dbReference>
<evidence type="ECO:0000256" key="5">
    <source>
        <dbReference type="ARBA" id="ARBA00023235"/>
    </source>
</evidence>
<comment type="catalytic activity">
    <reaction evidence="1 6">
        <text>[protein]-peptidylproline (omega=180) = [protein]-peptidylproline (omega=0)</text>
        <dbReference type="Rhea" id="RHEA:16237"/>
        <dbReference type="Rhea" id="RHEA-COMP:10747"/>
        <dbReference type="Rhea" id="RHEA-COMP:10748"/>
        <dbReference type="ChEBI" id="CHEBI:83833"/>
        <dbReference type="ChEBI" id="CHEBI:83834"/>
        <dbReference type="EC" id="5.2.1.8"/>
    </reaction>
</comment>
<dbReference type="EMBL" id="JBHMAX010000021">
    <property type="protein sequence ID" value="MFB9732686.1"/>
    <property type="molecule type" value="Genomic_DNA"/>
</dbReference>
<evidence type="ECO:0000256" key="6">
    <source>
        <dbReference type="PROSITE-ProRule" id="PRU00277"/>
    </source>
</evidence>
<sequence>MRSPRLRMVALAAAPLLLLSACSTDGGTDGADQSDDAAATSAAPTGDVSELAVDTSGDAPQITRDGEPMAEGELPFGVAETQVEEVEAGDGDEVSEGDEVRVRYLTVNGTSGEEVLSTFEQEDPVTLDLSNELLFPAFLEELPGRRAGDALLMALPPAAAFGNQGNSQLGIGAEDTLVFYMEIVDSAAPLTKATGEEVEPEDGLPEVEADGESAATITIPDDAEAPDELVVQPLIEGEGAEVKAGQSIKVHYTGVKFSDGEGFDNSYDRGEPAEFPIGVGQVISGWDEGLVGQPVGSRVLLVIPAEQAYGEAPEQDDESQTTAPAHELAGETLVFVVDILGAY</sequence>
<dbReference type="Pfam" id="PF00254">
    <property type="entry name" value="FKBP_C"/>
    <property type="match status" value="2"/>
</dbReference>
<evidence type="ECO:0000313" key="10">
    <source>
        <dbReference type="EMBL" id="MFB9732686.1"/>
    </source>
</evidence>